<keyword evidence="5" id="KW-1185">Reference proteome</keyword>
<evidence type="ECO:0000313" key="5">
    <source>
        <dbReference type="Proteomes" id="UP000286268"/>
    </source>
</evidence>
<gene>
    <name evidence="4" type="ORF">C1I91_01985</name>
</gene>
<feature type="domain" description="Pre-toxin TG" evidence="3">
    <location>
        <begin position="102"/>
        <end position="159"/>
    </location>
</feature>
<sequence>MQAFVGHTTAIKDKVNIRDILGFGNISDNIKKQYEDSKALIEKYNAGLNTYNEKDYPSLLPGFAKKLWYNLTKKKEKTIDNYDDYLDAIIKSGDFNFETEGEKKLSIGLDFIPILGIEKMTLEGLLGEDLVSGKDLNGLERILAIASAGVGALAKVKNAIKLGEIGGKVEGSISFGMNGGGQLDNIISKLKQSKAEEDLVAKEAVTIDKGLSEAYTGGKTQAELDSLEYDPAKKAVTDGSKIEAVIGLELEGKGTLGRIERSLDPKAEFIDITTGKKIDVKSFESYPIGGDGKPITSAKKGAFKVENAIKNIVKEFEKNGNDIVVINKTKLTLQHIKELEEAIEKLGLKNKIIWWPE</sequence>
<reference evidence="4 5" key="1">
    <citation type="submission" date="2018-01" db="EMBL/GenBank/DDBJ databases">
        <title>Genome Sequencing and Assembly of Anaerobacter polyendosporus strain CT4.</title>
        <authorList>
            <person name="Tachaapaikoon C."/>
            <person name="Sutheeworapong S."/>
            <person name="Jenjaroenpun P."/>
            <person name="Wongsurawat T."/>
            <person name="Nookeaw I."/>
            <person name="Cheawchanlertfa P."/>
            <person name="Kosugi A."/>
            <person name="Cheevadhanarak S."/>
            <person name="Ratanakhanokchai K."/>
        </authorList>
    </citation>
    <scope>NUCLEOTIDE SEQUENCE [LARGE SCALE GENOMIC DNA]</scope>
    <source>
        <strain evidence="4 5">CT4</strain>
    </source>
</reference>
<organism evidence="4 5">
    <name type="scientific">Clostridium manihotivorum</name>
    <dbReference type="NCBI Taxonomy" id="2320868"/>
    <lineage>
        <taxon>Bacteria</taxon>
        <taxon>Bacillati</taxon>
        <taxon>Bacillota</taxon>
        <taxon>Clostridia</taxon>
        <taxon>Eubacteriales</taxon>
        <taxon>Clostridiaceae</taxon>
        <taxon>Clostridium</taxon>
    </lineage>
</organism>
<proteinExistence type="predicted"/>
<accession>A0A410DN61</accession>
<dbReference type="AlphaFoldDB" id="A0A410DN61"/>
<comment type="subcellular location">
    <subcellularLocation>
        <location evidence="1">Secreted</location>
    </subcellularLocation>
</comment>
<evidence type="ECO:0000256" key="2">
    <source>
        <dbReference type="ARBA" id="ARBA00022525"/>
    </source>
</evidence>
<dbReference type="InterPro" id="IPR027797">
    <property type="entry name" value="PT-TG_dom"/>
</dbReference>
<dbReference type="Pfam" id="PF14449">
    <property type="entry name" value="PT-TG"/>
    <property type="match status" value="1"/>
</dbReference>
<keyword evidence="2" id="KW-0964">Secreted</keyword>
<protein>
    <recommendedName>
        <fullName evidence="3">Pre-toxin TG domain-containing protein</fullName>
    </recommendedName>
</protein>
<dbReference type="GO" id="GO:0005576">
    <property type="term" value="C:extracellular region"/>
    <property type="evidence" value="ECO:0007669"/>
    <property type="project" value="UniProtKB-SubCell"/>
</dbReference>
<evidence type="ECO:0000259" key="3">
    <source>
        <dbReference type="Pfam" id="PF14449"/>
    </source>
</evidence>
<dbReference type="EMBL" id="CP025746">
    <property type="protein sequence ID" value="QAA30531.1"/>
    <property type="molecule type" value="Genomic_DNA"/>
</dbReference>
<evidence type="ECO:0000313" key="4">
    <source>
        <dbReference type="EMBL" id="QAA30531.1"/>
    </source>
</evidence>
<dbReference type="KEGG" id="cmah:C1I91_01985"/>
<evidence type="ECO:0000256" key="1">
    <source>
        <dbReference type="ARBA" id="ARBA00004613"/>
    </source>
</evidence>
<dbReference type="Proteomes" id="UP000286268">
    <property type="component" value="Chromosome"/>
</dbReference>
<name>A0A410DN61_9CLOT</name>